<name>A0A9N9SU88_DIABA</name>
<dbReference type="Proteomes" id="UP001153709">
    <property type="component" value="Chromosome 1"/>
</dbReference>
<dbReference type="InterPro" id="IPR039139">
    <property type="entry name" value="CCDC170-like"/>
</dbReference>
<dbReference type="PANTHER" id="PTHR18863:SF6">
    <property type="entry name" value="COILED-COIL DOMAIN-CONTAINING PROTEIN 170"/>
    <property type="match status" value="1"/>
</dbReference>
<protein>
    <recommendedName>
        <fullName evidence="4">Coiled-coil domain-containing protein 170</fullName>
    </recommendedName>
</protein>
<feature type="coiled-coil region" evidence="1">
    <location>
        <begin position="92"/>
        <end position="140"/>
    </location>
</feature>
<keyword evidence="1" id="KW-0175">Coiled coil</keyword>
<evidence type="ECO:0008006" key="4">
    <source>
        <dbReference type="Google" id="ProtNLM"/>
    </source>
</evidence>
<dbReference type="AlphaFoldDB" id="A0A9N9SU88"/>
<evidence type="ECO:0000256" key="1">
    <source>
        <dbReference type="SAM" id="Coils"/>
    </source>
</evidence>
<reference evidence="2" key="1">
    <citation type="submission" date="2022-01" db="EMBL/GenBank/DDBJ databases">
        <authorList>
            <person name="King R."/>
        </authorList>
    </citation>
    <scope>NUCLEOTIDE SEQUENCE</scope>
</reference>
<accession>A0A9N9SU88</accession>
<sequence>YSEEKIKELETKIRKLEFDLNAEEQKKESLKLQIQDFVRRLSVALGADLLDFAYINSESLFHKAAELIQETARLRNKICSIQDTLGSVELDLKNCRENLERSLLEKESLHRQCTAQVMEIDRLKQEKQTVEMQHRVLEREFVDVKNELAASNRSLDKATGTIGQHETMICQMRDDLALKEEKIQRLSTDHKHILDSVAILLSTPARFVDSSETSIKDRILELMNDNNDKSVQVERLREKLTAESQQLARYVSLYDQATVKIRSLEDEKTHMDAQLQKADTEINACEISRDALIRDKSTFVNFLERLARALNMNEISQDLGIDLHTETILMRAEQLARLESEKLVDKVRYNNCEEE</sequence>
<feature type="non-terminal residue" evidence="2">
    <location>
        <position position="1"/>
    </location>
</feature>
<keyword evidence="3" id="KW-1185">Reference proteome</keyword>
<feature type="coiled-coil region" evidence="1">
    <location>
        <begin position="219"/>
        <end position="281"/>
    </location>
</feature>
<organism evidence="2 3">
    <name type="scientific">Diabrotica balteata</name>
    <name type="common">Banded cucumber beetle</name>
    <dbReference type="NCBI Taxonomy" id="107213"/>
    <lineage>
        <taxon>Eukaryota</taxon>
        <taxon>Metazoa</taxon>
        <taxon>Ecdysozoa</taxon>
        <taxon>Arthropoda</taxon>
        <taxon>Hexapoda</taxon>
        <taxon>Insecta</taxon>
        <taxon>Pterygota</taxon>
        <taxon>Neoptera</taxon>
        <taxon>Endopterygota</taxon>
        <taxon>Coleoptera</taxon>
        <taxon>Polyphaga</taxon>
        <taxon>Cucujiformia</taxon>
        <taxon>Chrysomeloidea</taxon>
        <taxon>Chrysomelidae</taxon>
        <taxon>Galerucinae</taxon>
        <taxon>Diabroticina</taxon>
        <taxon>Diabroticites</taxon>
        <taxon>Diabrotica</taxon>
    </lineage>
</organism>
<feature type="coiled-coil region" evidence="1">
    <location>
        <begin position="6"/>
        <end position="40"/>
    </location>
</feature>
<dbReference type="OrthoDB" id="5832575at2759"/>
<gene>
    <name evidence="2" type="ORF">DIABBA_LOCUS2019</name>
</gene>
<dbReference type="EMBL" id="OU898276">
    <property type="protein sequence ID" value="CAG9828076.1"/>
    <property type="molecule type" value="Genomic_DNA"/>
</dbReference>
<evidence type="ECO:0000313" key="2">
    <source>
        <dbReference type="EMBL" id="CAG9828076.1"/>
    </source>
</evidence>
<proteinExistence type="predicted"/>
<evidence type="ECO:0000313" key="3">
    <source>
        <dbReference type="Proteomes" id="UP001153709"/>
    </source>
</evidence>
<dbReference type="PANTHER" id="PTHR18863">
    <property type="entry name" value="TSEC-2-RELATED"/>
    <property type="match status" value="1"/>
</dbReference>